<keyword evidence="3" id="KW-0406">Ion transport</keyword>
<accession>A0A067R9F4</accession>
<evidence type="ECO:0000256" key="1">
    <source>
        <dbReference type="SAM" id="Coils"/>
    </source>
</evidence>
<dbReference type="OMA" id="RIHLEEC"/>
<keyword evidence="4" id="KW-1185">Reference proteome</keyword>
<dbReference type="GO" id="GO:0045162">
    <property type="term" value="P:clustering of voltage-gated sodium channels"/>
    <property type="evidence" value="ECO:0007669"/>
    <property type="project" value="InterPro"/>
</dbReference>
<keyword evidence="1" id="KW-0175">Coiled coil</keyword>
<keyword evidence="3" id="KW-0813">Transport</keyword>
<dbReference type="EMBL" id="KK852614">
    <property type="protein sequence ID" value="KDR20204.1"/>
    <property type="molecule type" value="Genomic_DNA"/>
</dbReference>
<dbReference type="InterPro" id="IPR038911">
    <property type="entry name" value="SCLT1"/>
</dbReference>
<dbReference type="GO" id="GO:0060271">
    <property type="term" value="P:cilium assembly"/>
    <property type="evidence" value="ECO:0007669"/>
    <property type="project" value="TreeGrafter"/>
</dbReference>
<feature type="region of interest" description="Disordered" evidence="2">
    <location>
        <begin position="591"/>
        <end position="612"/>
    </location>
</feature>
<feature type="region of interest" description="Disordered" evidence="2">
    <location>
        <begin position="483"/>
        <end position="511"/>
    </location>
</feature>
<dbReference type="FunCoup" id="A0A067R9F4">
    <property type="interactions" value="118"/>
</dbReference>
<dbReference type="Proteomes" id="UP000027135">
    <property type="component" value="Unassembled WGS sequence"/>
</dbReference>
<reference evidence="3 4" key="1">
    <citation type="journal article" date="2014" name="Nat. Commun.">
        <title>Molecular traces of alternative social organization in a termite genome.</title>
        <authorList>
            <person name="Terrapon N."/>
            <person name="Li C."/>
            <person name="Robertson H.M."/>
            <person name="Ji L."/>
            <person name="Meng X."/>
            <person name="Booth W."/>
            <person name="Chen Z."/>
            <person name="Childers C.P."/>
            <person name="Glastad K.M."/>
            <person name="Gokhale K."/>
            <person name="Gowin J."/>
            <person name="Gronenberg W."/>
            <person name="Hermansen R.A."/>
            <person name="Hu H."/>
            <person name="Hunt B.G."/>
            <person name="Huylmans A.K."/>
            <person name="Khalil S.M."/>
            <person name="Mitchell R.D."/>
            <person name="Munoz-Torres M.C."/>
            <person name="Mustard J.A."/>
            <person name="Pan H."/>
            <person name="Reese J.T."/>
            <person name="Scharf M.E."/>
            <person name="Sun F."/>
            <person name="Vogel H."/>
            <person name="Xiao J."/>
            <person name="Yang W."/>
            <person name="Yang Z."/>
            <person name="Yang Z."/>
            <person name="Zhou J."/>
            <person name="Zhu J."/>
            <person name="Brent C.S."/>
            <person name="Elsik C.G."/>
            <person name="Goodisman M.A."/>
            <person name="Liberles D.A."/>
            <person name="Roe R.M."/>
            <person name="Vargo E.L."/>
            <person name="Vilcinskas A."/>
            <person name="Wang J."/>
            <person name="Bornberg-Bauer E."/>
            <person name="Korb J."/>
            <person name="Zhang G."/>
            <person name="Liebig J."/>
        </authorList>
    </citation>
    <scope>NUCLEOTIDE SEQUENCE [LARGE SCALE GENOMIC DNA]</scope>
    <source>
        <tissue evidence="3">Whole organism</tissue>
    </source>
</reference>
<dbReference type="OrthoDB" id="551053at2759"/>
<dbReference type="STRING" id="136037.A0A067R9F4"/>
<dbReference type="InParanoid" id="A0A067R9F4"/>
<proteinExistence type="predicted"/>
<dbReference type="PANTHER" id="PTHR35970">
    <property type="entry name" value="SODIUM CHANNEL AND CLATHRIN LINKER 1"/>
    <property type="match status" value="1"/>
</dbReference>
<evidence type="ECO:0000313" key="4">
    <source>
        <dbReference type="Proteomes" id="UP000027135"/>
    </source>
</evidence>
<organism evidence="3 4">
    <name type="scientific">Zootermopsis nevadensis</name>
    <name type="common">Dampwood termite</name>
    <dbReference type="NCBI Taxonomy" id="136037"/>
    <lineage>
        <taxon>Eukaryota</taxon>
        <taxon>Metazoa</taxon>
        <taxon>Ecdysozoa</taxon>
        <taxon>Arthropoda</taxon>
        <taxon>Hexapoda</taxon>
        <taxon>Insecta</taxon>
        <taxon>Pterygota</taxon>
        <taxon>Neoptera</taxon>
        <taxon>Polyneoptera</taxon>
        <taxon>Dictyoptera</taxon>
        <taxon>Blattodea</taxon>
        <taxon>Blattoidea</taxon>
        <taxon>Termitoidae</taxon>
        <taxon>Termopsidae</taxon>
        <taxon>Zootermopsis</taxon>
    </lineage>
</organism>
<evidence type="ECO:0000256" key="2">
    <source>
        <dbReference type="SAM" id="MobiDB-lite"/>
    </source>
</evidence>
<name>A0A067R9F4_ZOONE</name>
<dbReference type="GO" id="GO:0005814">
    <property type="term" value="C:centriole"/>
    <property type="evidence" value="ECO:0007669"/>
    <property type="project" value="TreeGrafter"/>
</dbReference>
<feature type="coiled-coil region" evidence="1">
    <location>
        <begin position="532"/>
        <end position="566"/>
    </location>
</feature>
<dbReference type="eggNOG" id="ENOG502S9ZK">
    <property type="taxonomic scope" value="Eukaryota"/>
</dbReference>
<dbReference type="AlphaFoldDB" id="A0A067R9F4"/>
<gene>
    <name evidence="3" type="ORF">L798_05683</name>
</gene>
<feature type="coiled-coil region" evidence="1">
    <location>
        <begin position="326"/>
        <end position="374"/>
    </location>
</feature>
<dbReference type="GO" id="GO:0034220">
    <property type="term" value="P:monoatomic ion transmembrane transport"/>
    <property type="evidence" value="ECO:0007669"/>
    <property type="project" value="UniProtKB-KW"/>
</dbReference>
<evidence type="ECO:0000313" key="3">
    <source>
        <dbReference type="EMBL" id="KDR20204.1"/>
    </source>
</evidence>
<keyword evidence="3" id="KW-0407">Ion channel</keyword>
<sequence length="612" mass="70506">MEAKNLIISKEAPSASNAFQYAKSDLLPPLLLEYETFVAALQDQVDFYKTEHTTLRKDLLELVTENRCLSDKLKDVMSTKITAESTVSPYHKKKSDMLSNLQQQLCLTAHEKDSAVEMWHMALREVENLEEGLKSYQDNRHVDLAQKKIEDMKQDFSNAITMLEFKLATARSSLAKEKETQEEIQKRLDESLQENSTLTLTLKSRQQELEQALQGQCATAIKLQEIEKKAVEFQEQVESIKKSETDLELALARCHEQRAELLQKNLDAREKVSESLHLVECAVAEKNAALFSEAQTKDENVQLQKMMASIVDEAGARVKEEVEYIKQQYNKKLEVLLHDMKKLDDENNENKKILQKEIQEKHALERELEKMQVESPLATSILEKKLAMAYDELSGLKRRNLQLGIEKENLHSEIERMQESHALDTRKMNIECHLMEEQILGLQARLEAENHAKSKTGGHVEKLVERAHFLEQELERRQGLPDWQQQQYGQEHEKQIQEIQKQSSATASELEHHLERQQLMKTKYHKEIKTMTEKFQMRLQELHSESNALRKENKVLKSHLRTLQQEAAAHKSSVNIFKSSGSDKKTAIITGRTKLAEGMSPHGCSRSSSETM</sequence>
<protein>
    <submittedName>
        <fullName evidence="3">Sodium channel and clathrin linker 1</fullName>
    </submittedName>
</protein>
<dbReference type="PANTHER" id="PTHR35970:SF1">
    <property type="entry name" value="SODIUM CHANNEL AND CLATHRIN LINKER 1"/>
    <property type="match status" value="1"/>
</dbReference>